<reference evidence="2 3" key="1">
    <citation type="submission" date="2014-04" db="EMBL/GenBank/DDBJ databases">
        <title>Evolutionary Origins and Diversification of the Mycorrhizal Mutualists.</title>
        <authorList>
            <consortium name="DOE Joint Genome Institute"/>
            <consortium name="Mycorrhizal Genomics Consortium"/>
            <person name="Kohler A."/>
            <person name="Kuo A."/>
            <person name="Nagy L.G."/>
            <person name="Floudas D."/>
            <person name="Copeland A."/>
            <person name="Barry K.W."/>
            <person name="Cichocki N."/>
            <person name="Veneault-Fourrey C."/>
            <person name="LaButti K."/>
            <person name="Lindquist E.A."/>
            <person name="Lipzen A."/>
            <person name="Lundell T."/>
            <person name="Morin E."/>
            <person name="Murat C."/>
            <person name="Riley R."/>
            <person name="Ohm R."/>
            <person name="Sun H."/>
            <person name="Tunlid A."/>
            <person name="Henrissat B."/>
            <person name="Grigoriev I.V."/>
            <person name="Hibbett D.S."/>
            <person name="Martin F."/>
        </authorList>
    </citation>
    <scope>NUCLEOTIDE SEQUENCE [LARGE SCALE GENOMIC DNA]</scope>
    <source>
        <strain evidence="2 3">FD-317 M1</strain>
    </source>
</reference>
<proteinExistence type="predicted"/>
<sequence>MDQLSQSLNNLELNPVFTLCDSELSFSSAIAFLQSVPSLVIDCEGLNLGVDGGSLSVISIRSQNETFVFDIPSLTCPLDPLFDILMNPGILKILFDGRMDFCALYYRYGIPLTGVIDLQLADIKSRFIRQESLEEHNKRLRRCFSFKQVFDPRNAHKYEPIHVLQGLGACLIEHKCTTTAPKKQGESRHPLSISPPHLLHLLLPSRS</sequence>
<organism evidence="2 3">
    <name type="scientific">Collybiopsis luxurians FD-317 M1</name>
    <dbReference type="NCBI Taxonomy" id="944289"/>
    <lineage>
        <taxon>Eukaryota</taxon>
        <taxon>Fungi</taxon>
        <taxon>Dikarya</taxon>
        <taxon>Basidiomycota</taxon>
        <taxon>Agaricomycotina</taxon>
        <taxon>Agaricomycetes</taxon>
        <taxon>Agaricomycetidae</taxon>
        <taxon>Agaricales</taxon>
        <taxon>Marasmiineae</taxon>
        <taxon>Omphalotaceae</taxon>
        <taxon>Collybiopsis</taxon>
        <taxon>Collybiopsis luxurians</taxon>
    </lineage>
</organism>
<name>A0A0D0BMQ1_9AGAR</name>
<evidence type="ECO:0000259" key="1">
    <source>
        <dbReference type="Pfam" id="PF01612"/>
    </source>
</evidence>
<keyword evidence="3" id="KW-1185">Reference proteome</keyword>
<dbReference type="PANTHER" id="PTHR46628">
    <property type="entry name" value="PIRNA BIOGENESIS PROTEIN EXD1"/>
    <property type="match status" value="1"/>
</dbReference>
<accession>A0A0D0BMQ1</accession>
<dbReference type="Gene3D" id="3.30.420.10">
    <property type="entry name" value="Ribonuclease H-like superfamily/Ribonuclease H"/>
    <property type="match status" value="1"/>
</dbReference>
<feature type="domain" description="3'-5' exonuclease" evidence="1">
    <location>
        <begin position="25"/>
        <end position="133"/>
    </location>
</feature>
<dbReference type="Proteomes" id="UP000053593">
    <property type="component" value="Unassembled WGS sequence"/>
</dbReference>
<dbReference type="AlphaFoldDB" id="A0A0D0BMQ1"/>
<evidence type="ECO:0000313" key="2">
    <source>
        <dbReference type="EMBL" id="KIK56201.1"/>
    </source>
</evidence>
<dbReference type="Pfam" id="PF01612">
    <property type="entry name" value="DNA_pol_A_exo1"/>
    <property type="match status" value="1"/>
</dbReference>
<dbReference type="InterPro" id="IPR052144">
    <property type="entry name" value="piRNA_biogenesis_EXD1"/>
</dbReference>
<dbReference type="InterPro" id="IPR036397">
    <property type="entry name" value="RNaseH_sf"/>
</dbReference>
<dbReference type="OrthoDB" id="26838at2759"/>
<evidence type="ECO:0000313" key="3">
    <source>
        <dbReference type="Proteomes" id="UP000053593"/>
    </source>
</evidence>
<dbReference type="SUPFAM" id="SSF53098">
    <property type="entry name" value="Ribonuclease H-like"/>
    <property type="match status" value="1"/>
</dbReference>
<dbReference type="GO" id="GO:0006139">
    <property type="term" value="P:nucleobase-containing compound metabolic process"/>
    <property type="evidence" value="ECO:0007669"/>
    <property type="project" value="InterPro"/>
</dbReference>
<dbReference type="EMBL" id="KN834800">
    <property type="protein sequence ID" value="KIK56201.1"/>
    <property type="molecule type" value="Genomic_DNA"/>
</dbReference>
<dbReference type="InterPro" id="IPR002562">
    <property type="entry name" value="3'-5'_exonuclease_dom"/>
</dbReference>
<dbReference type="PANTHER" id="PTHR46628:SF1">
    <property type="entry name" value="PIRNA BIOGENESIS PROTEIN EXD1"/>
    <property type="match status" value="1"/>
</dbReference>
<dbReference type="GO" id="GO:0003676">
    <property type="term" value="F:nucleic acid binding"/>
    <property type="evidence" value="ECO:0007669"/>
    <property type="project" value="InterPro"/>
</dbReference>
<dbReference type="HOGENOM" id="CLU_1478475_0_0_1"/>
<dbReference type="GO" id="GO:0008408">
    <property type="term" value="F:3'-5' exonuclease activity"/>
    <property type="evidence" value="ECO:0007669"/>
    <property type="project" value="InterPro"/>
</dbReference>
<protein>
    <recommendedName>
        <fullName evidence="1">3'-5' exonuclease domain-containing protein</fullName>
    </recommendedName>
</protein>
<gene>
    <name evidence="2" type="ORF">GYMLUDRAFT_174840</name>
</gene>
<dbReference type="GO" id="GO:1990923">
    <property type="term" value="C:PET complex"/>
    <property type="evidence" value="ECO:0007669"/>
    <property type="project" value="TreeGrafter"/>
</dbReference>
<dbReference type="InterPro" id="IPR012337">
    <property type="entry name" value="RNaseH-like_sf"/>
</dbReference>